<dbReference type="InterPro" id="IPR051487">
    <property type="entry name" value="Ser/Thr_Proteases_Immune/Dev"/>
</dbReference>
<evidence type="ECO:0000256" key="9">
    <source>
        <dbReference type="ARBA" id="ARBA00023145"/>
    </source>
</evidence>
<dbReference type="GO" id="GO:0045087">
    <property type="term" value="P:innate immune response"/>
    <property type="evidence" value="ECO:0007669"/>
    <property type="project" value="UniProtKB-KW"/>
</dbReference>
<sequence length="372" mass="40562">MSPHMGRFVLVLVCVFTITIGSSGALNLQDECQTPDGNVGTCVIIRSCISIRKLLLLKDKMTPEDRAFLRNSKCGQQGSSVLVCCPLVRKLTGRFDAPVELPPPGECGKMQSDRIVGGEVASLDAYPWLARIQYYKGNNRYGFHCGGVLIHSQYALTAAHCIEGVPSSWIVYQVRLGEFDTTTATDCVNDDCADPVRDVLISAYLVHPEYYKQNGADYNDIALLLLSESVEFTDFIRPICLPVTAEDREANLTGKYASVAGWGQTENSTTSTKKLHLSVPVVANEACADAFSSIQLEIIPTQLCAGGEKGKDSCRGDSGGPLMRYGNGRSSTKFWYLIGVVSFGLEQCGTDGVPGVYTRISEYMDWVLETMV</sequence>
<reference evidence="16" key="1">
    <citation type="journal article" date="2014" name="Genome Biol.">
        <title>Genome analysis of a major urban malaria vector mosquito, Anopheles stephensi.</title>
        <authorList>
            <person name="Jiang X."/>
            <person name="Peery A."/>
            <person name="Hall A.B."/>
            <person name="Sharma A."/>
            <person name="Chen X.G."/>
            <person name="Waterhouse R.M."/>
            <person name="Komissarov A."/>
            <person name="Riehle M.M."/>
            <person name="Shouche Y."/>
            <person name="Sharakhova M.V."/>
            <person name="Lawson D."/>
            <person name="Pakpour N."/>
            <person name="Arensburger P."/>
            <person name="Davidson V.L."/>
            <person name="Eiglmeier K."/>
            <person name="Emrich S."/>
            <person name="George P."/>
            <person name="Kennedy R.C."/>
            <person name="Mane S.P."/>
            <person name="Maslen G."/>
            <person name="Oringanje C."/>
            <person name="Qi Y."/>
            <person name="Settlage R."/>
            <person name="Tojo M."/>
            <person name="Tubio J.M."/>
            <person name="Unger M.F."/>
            <person name="Wang B."/>
            <person name="Vernick K.D."/>
            <person name="Ribeiro J.M."/>
            <person name="James A.A."/>
            <person name="Michel K."/>
            <person name="Riehle M.A."/>
            <person name="Luckhart S."/>
            <person name="Sharakhov I.V."/>
            <person name="Tu Z."/>
        </authorList>
    </citation>
    <scope>NUCLEOTIDE SEQUENCE [LARGE SCALE GENOMIC DNA]</scope>
    <source>
        <strain evidence="16">Indian</strain>
    </source>
</reference>
<keyword evidence="9" id="KW-0865">Zymogen</keyword>
<dbReference type="Gene3D" id="2.40.10.10">
    <property type="entry name" value="Trypsin-like serine proteases"/>
    <property type="match status" value="2"/>
</dbReference>
<dbReference type="VEuPathDB" id="VectorBase:ASTE009037"/>
<evidence type="ECO:0000256" key="11">
    <source>
        <dbReference type="ARBA" id="ARBA00023180"/>
    </source>
</evidence>
<keyword evidence="11" id="KW-0325">Glycoprotein</keyword>
<evidence type="ECO:0000256" key="5">
    <source>
        <dbReference type="ARBA" id="ARBA00022729"/>
    </source>
</evidence>
<proteinExistence type="inferred from homology"/>
<evidence type="ECO:0000256" key="10">
    <source>
        <dbReference type="ARBA" id="ARBA00023157"/>
    </source>
</evidence>
<dbReference type="InterPro" id="IPR043504">
    <property type="entry name" value="Peptidase_S1_PA_chymotrypsin"/>
</dbReference>
<organism evidence="15 16">
    <name type="scientific">Anopheles stephensi</name>
    <name type="common">Indo-Pakistan malaria mosquito</name>
    <dbReference type="NCBI Taxonomy" id="30069"/>
    <lineage>
        <taxon>Eukaryota</taxon>
        <taxon>Metazoa</taxon>
        <taxon>Ecdysozoa</taxon>
        <taxon>Arthropoda</taxon>
        <taxon>Hexapoda</taxon>
        <taxon>Insecta</taxon>
        <taxon>Pterygota</taxon>
        <taxon>Neoptera</taxon>
        <taxon>Endopterygota</taxon>
        <taxon>Diptera</taxon>
        <taxon>Nematocera</taxon>
        <taxon>Culicoidea</taxon>
        <taxon>Culicidae</taxon>
        <taxon>Anophelinae</taxon>
        <taxon>Anopheles</taxon>
    </lineage>
</organism>
<dbReference type="GO" id="GO:0006508">
    <property type="term" value="P:proteolysis"/>
    <property type="evidence" value="ECO:0007669"/>
    <property type="project" value="UniProtKB-KW"/>
</dbReference>
<evidence type="ECO:0000313" key="15">
    <source>
        <dbReference type="EnsemblMetazoa" id="ASTEI08921-PA"/>
    </source>
</evidence>
<dbReference type="InterPro" id="IPR009003">
    <property type="entry name" value="Peptidase_S1_PA"/>
</dbReference>
<keyword evidence="4 13" id="KW-0645">Protease</keyword>
<dbReference type="InterPro" id="IPR018114">
    <property type="entry name" value="TRYPSIN_HIS"/>
</dbReference>
<evidence type="ECO:0000256" key="13">
    <source>
        <dbReference type="RuleBase" id="RU363034"/>
    </source>
</evidence>
<accession>A0A182YKD5</accession>
<dbReference type="InterPro" id="IPR001314">
    <property type="entry name" value="Peptidase_S1A"/>
</dbReference>
<evidence type="ECO:0000256" key="14">
    <source>
        <dbReference type="RuleBase" id="RU366078"/>
    </source>
</evidence>
<evidence type="ECO:0000256" key="6">
    <source>
        <dbReference type="ARBA" id="ARBA00022801"/>
    </source>
</evidence>
<feature type="signal peptide" evidence="14">
    <location>
        <begin position="1"/>
        <end position="25"/>
    </location>
</feature>
<keyword evidence="6 13" id="KW-0378">Hydrolase</keyword>
<evidence type="ECO:0000313" key="16">
    <source>
        <dbReference type="Proteomes" id="UP000076408"/>
    </source>
</evidence>
<dbReference type="GO" id="GO:0035008">
    <property type="term" value="P:positive regulation of melanization defense response"/>
    <property type="evidence" value="ECO:0007669"/>
    <property type="project" value="UniProtKB-ARBA"/>
</dbReference>
<evidence type="ECO:0000256" key="12">
    <source>
        <dbReference type="ARBA" id="ARBA00024195"/>
    </source>
</evidence>
<keyword evidence="5 14" id="KW-0732">Signal</keyword>
<name>A0A182YKD5_ANOST</name>
<dbReference type="SMART" id="SM00680">
    <property type="entry name" value="CLIP"/>
    <property type="match status" value="1"/>
</dbReference>
<reference evidence="15" key="2">
    <citation type="submission" date="2020-05" db="UniProtKB">
        <authorList>
            <consortium name="EnsemblMetazoa"/>
        </authorList>
    </citation>
    <scope>IDENTIFICATION</scope>
    <source>
        <strain evidence="15">Indian</strain>
    </source>
</reference>
<dbReference type="InterPro" id="IPR022700">
    <property type="entry name" value="CLIP"/>
</dbReference>
<dbReference type="CDD" id="cd00190">
    <property type="entry name" value="Tryp_SPc"/>
    <property type="match status" value="1"/>
</dbReference>
<dbReference type="PROSITE" id="PS50240">
    <property type="entry name" value="TRYPSIN_DOM"/>
    <property type="match status" value="1"/>
</dbReference>
<dbReference type="PRINTS" id="PR00722">
    <property type="entry name" value="CHYMOTRYPSIN"/>
</dbReference>
<dbReference type="PROSITE" id="PS00135">
    <property type="entry name" value="TRYPSIN_SER"/>
    <property type="match status" value="1"/>
</dbReference>
<keyword evidence="16" id="KW-1185">Reference proteome</keyword>
<comment type="similarity">
    <text evidence="12 14">Belongs to the peptidase S1 family. CLIP subfamily.</text>
</comment>
<dbReference type="InterPro" id="IPR038565">
    <property type="entry name" value="CLIP_sf"/>
</dbReference>
<keyword evidence="8" id="KW-0391">Immunity</keyword>
<comment type="domain">
    <text evidence="14">The clip domain consists of 35-55 residues which are 'knitted' together usually by 3 conserved disulfide bonds forming a clip-like compact structure.</text>
</comment>
<dbReference type="InterPro" id="IPR033116">
    <property type="entry name" value="TRYPSIN_SER"/>
</dbReference>
<dbReference type="VEuPathDB" id="VectorBase:ASTEI20_034999"/>
<evidence type="ECO:0000256" key="3">
    <source>
        <dbReference type="ARBA" id="ARBA00022588"/>
    </source>
</evidence>
<dbReference type="VEuPathDB" id="VectorBase:ASTEI08921"/>
<dbReference type="AlphaFoldDB" id="A0A182YKD5"/>
<dbReference type="PROSITE" id="PS00134">
    <property type="entry name" value="TRYPSIN_HIS"/>
    <property type="match status" value="1"/>
</dbReference>
<dbReference type="FunFam" id="2.40.10.10:FF:000084">
    <property type="entry name" value="Serine protease easter"/>
    <property type="match status" value="1"/>
</dbReference>
<dbReference type="GO" id="GO:0004252">
    <property type="term" value="F:serine-type endopeptidase activity"/>
    <property type="evidence" value="ECO:0007669"/>
    <property type="project" value="UniProtKB-UniRule"/>
</dbReference>
<dbReference type="EC" id="3.4.21.-" evidence="13"/>
<dbReference type="SUPFAM" id="SSF50494">
    <property type="entry name" value="Trypsin-like serine proteases"/>
    <property type="match status" value="1"/>
</dbReference>
<comment type="subcellular location">
    <subcellularLocation>
        <location evidence="1 14">Secreted</location>
    </subcellularLocation>
</comment>
<dbReference type="GO" id="GO:0005576">
    <property type="term" value="C:extracellular region"/>
    <property type="evidence" value="ECO:0007669"/>
    <property type="project" value="UniProtKB-SubCell"/>
</dbReference>
<feature type="chain" id="PRO_5036529417" description="CLIP domain-containing serine protease" evidence="14">
    <location>
        <begin position="26"/>
        <end position="372"/>
    </location>
</feature>
<evidence type="ECO:0000256" key="4">
    <source>
        <dbReference type="ARBA" id="ARBA00022670"/>
    </source>
</evidence>
<dbReference type="EnsemblMetazoa" id="ASTEI08921-RA">
    <property type="protein sequence ID" value="ASTEI08921-PA"/>
    <property type="gene ID" value="ASTEI08921"/>
</dbReference>
<keyword evidence="2 14" id="KW-0964">Secreted</keyword>
<dbReference type="Pfam" id="PF12032">
    <property type="entry name" value="CLIP"/>
    <property type="match status" value="1"/>
</dbReference>
<dbReference type="Pfam" id="PF00089">
    <property type="entry name" value="Trypsin"/>
    <property type="match status" value="1"/>
</dbReference>
<dbReference type="PROSITE" id="PS51888">
    <property type="entry name" value="CLIP"/>
    <property type="match status" value="1"/>
</dbReference>
<evidence type="ECO:0000256" key="1">
    <source>
        <dbReference type="ARBA" id="ARBA00004613"/>
    </source>
</evidence>
<evidence type="ECO:0000256" key="7">
    <source>
        <dbReference type="ARBA" id="ARBA00022825"/>
    </source>
</evidence>
<evidence type="ECO:0000256" key="2">
    <source>
        <dbReference type="ARBA" id="ARBA00022525"/>
    </source>
</evidence>
<dbReference type="Gene3D" id="3.30.1640.30">
    <property type="match status" value="1"/>
</dbReference>
<keyword evidence="7 13" id="KW-0720">Serine protease</keyword>
<protein>
    <recommendedName>
        <fullName evidence="14">CLIP domain-containing serine protease</fullName>
        <ecNumber evidence="13">3.4.21.-</ecNumber>
    </recommendedName>
</protein>
<keyword evidence="3" id="KW-0399">Innate immunity</keyword>
<dbReference type="PANTHER" id="PTHR24256">
    <property type="entry name" value="TRYPTASE-RELATED"/>
    <property type="match status" value="1"/>
</dbReference>
<dbReference type="InterPro" id="IPR001254">
    <property type="entry name" value="Trypsin_dom"/>
</dbReference>
<dbReference type="OMA" id="WGQTENK"/>
<dbReference type="SMART" id="SM00020">
    <property type="entry name" value="Tryp_SPc"/>
    <property type="match status" value="1"/>
</dbReference>
<keyword evidence="10" id="KW-1015">Disulfide bond</keyword>
<dbReference type="STRING" id="30069.A0A182YKD5"/>
<dbReference type="FunFam" id="2.40.10.10:FF:000028">
    <property type="entry name" value="Serine protease easter"/>
    <property type="match status" value="1"/>
</dbReference>
<dbReference type="Proteomes" id="UP000076408">
    <property type="component" value="Unassembled WGS sequence"/>
</dbReference>
<dbReference type="FunFam" id="3.30.1640.30:FF:000001">
    <property type="entry name" value="Serine protease 7"/>
    <property type="match status" value="1"/>
</dbReference>
<evidence type="ECO:0000256" key="8">
    <source>
        <dbReference type="ARBA" id="ARBA00022859"/>
    </source>
</evidence>